<evidence type="ECO:0000256" key="3">
    <source>
        <dbReference type="ARBA" id="ARBA00022603"/>
    </source>
</evidence>
<name>A0AAV5W515_9BILA</name>
<keyword evidence="3" id="KW-0489">Methyltransferase</keyword>
<evidence type="ECO:0000256" key="4">
    <source>
        <dbReference type="ARBA" id="ARBA00022679"/>
    </source>
</evidence>
<dbReference type="GO" id="GO:0032259">
    <property type="term" value="P:methylation"/>
    <property type="evidence" value="ECO:0007669"/>
    <property type="project" value="UniProtKB-KW"/>
</dbReference>
<comment type="caution">
    <text evidence="10">The sequence shown here is derived from an EMBL/GenBank/DDBJ whole genome shotgun (WGS) entry which is preliminary data.</text>
</comment>
<proteinExistence type="predicted"/>
<dbReference type="GO" id="GO:0005694">
    <property type="term" value="C:chromosome"/>
    <property type="evidence" value="ECO:0007669"/>
    <property type="project" value="UniProtKB-SubCell"/>
</dbReference>
<dbReference type="InterPro" id="IPR046341">
    <property type="entry name" value="SET_dom_sf"/>
</dbReference>
<protein>
    <recommendedName>
        <fullName evidence="9">SET domain-containing protein</fullName>
    </recommendedName>
</protein>
<feature type="non-terminal residue" evidence="10">
    <location>
        <position position="1"/>
    </location>
</feature>
<dbReference type="Proteomes" id="UP001432322">
    <property type="component" value="Unassembled WGS sequence"/>
</dbReference>
<comment type="subcellular location">
    <subcellularLocation>
        <location evidence="1">Chromosome</location>
    </subcellularLocation>
</comment>
<evidence type="ECO:0000313" key="10">
    <source>
        <dbReference type="EMBL" id="GMT27034.1"/>
    </source>
</evidence>
<evidence type="ECO:0000256" key="6">
    <source>
        <dbReference type="ARBA" id="ARBA00022723"/>
    </source>
</evidence>
<accession>A0AAV5W515</accession>
<evidence type="ECO:0000256" key="1">
    <source>
        <dbReference type="ARBA" id="ARBA00004286"/>
    </source>
</evidence>
<evidence type="ECO:0000256" key="2">
    <source>
        <dbReference type="ARBA" id="ARBA00022454"/>
    </source>
</evidence>
<dbReference type="InterPro" id="IPR050973">
    <property type="entry name" value="H3K9_Histone-Lys_N-MTase"/>
</dbReference>
<keyword evidence="5" id="KW-0949">S-adenosyl-L-methionine</keyword>
<evidence type="ECO:0000256" key="7">
    <source>
        <dbReference type="ARBA" id="ARBA00022833"/>
    </source>
</evidence>
<dbReference type="PANTHER" id="PTHR46223">
    <property type="entry name" value="HISTONE-LYSINE N-METHYLTRANSFERASE SUV39H"/>
    <property type="match status" value="1"/>
</dbReference>
<dbReference type="Gene3D" id="2.170.270.10">
    <property type="entry name" value="SET domain"/>
    <property type="match status" value="1"/>
</dbReference>
<dbReference type="PROSITE" id="PS50280">
    <property type="entry name" value="SET"/>
    <property type="match status" value="1"/>
</dbReference>
<feature type="region of interest" description="Disordered" evidence="8">
    <location>
        <begin position="1"/>
        <end position="25"/>
    </location>
</feature>
<feature type="non-terminal residue" evidence="10">
    <location>
        <position position="547"/>
    </location>
</feature>
<keyword evidence="6" id="KW-0479">Metal-binding</keyword>
<feature type="compositionally biased region" description="Acidic residues" evidence="8">
    <location>
        <begin position="533"/>
        <end position="547"/>
    </location>
</feature>
<dbReference type="EMBL" id="BTSY01000005">
    <property type="protein sequence ID" value="GMT27034.1"/>
    <property type="molecule type" value="Genomic_DNA"/>
</dbReference>
<dbReference type="InterPro" id="IPR001214">
    <property type="entry name" value="SET_dom"/>
</dbReference>
<keyword evidence="7" id="KW-0862">Zinc</keyword>
<keyword evidence="11" id="KW-1185">Reference proteome</keyword>
<dbReference type="SUPFAM" id="SSF82199">
    <property type="entry name" value="SET domain"/>
    <property type="match status" value="1"/>
</dbReference>
<gene>
    <name evidence="10" type="ORF">PFISCL1PPCAC_18331</name>
</gene>
<dbReference type="Pfam" id="PF00856">
    <property type="entry name" value="SET"/>
    <property type="match status" value="1"/>
</dbReference>
<organism evidence="10 11">
    <name type="scientific">Pristionchus fissidentatus</name>
    <dbReference type="NCBI Taxonomy" id="1538716"/>
    <lineage>
        <taxon>Eukaryota</taxon>
        <taxon>Metazoa</taxon>
        <taxon>Ecdysozoa</taxon>
        <taxon>Nematoda</taxon>
        <taxon>Chromadorea</taxon>
        <taxon>Rhabditida</taxon>
        <taxon>Rhabditina</taxon>
        <taxon>Diplogasteromorpha</taxon>
        <taxon>Diplogasteroidea</taxon>
        <taxon>Neodiplogasteridae</taxon>
        <taxon>Pristionchus</taxon>
    </lineage>
</organism>
<keyword evidence="4" id="KW-0808">Transferase</keyword>
<keyword evidence="2" id="KW-0158">Chromosome</keyword>
<evidence type="ECO:0000313" key="11">
    <source>
        <dbReference type="Proteomes" id="UP001432322"/>
    </source>
</evidence>
<dbReference type="SMART" id="SM00317">
    <property type="entry name" value="SET"/>
    <property type="match status" value="1"/>
</dbReference>
<evidence type="ECO:0000256" key="5">
    <source>
        <dbReference type="ARBA" id="ARBA00022691"/>
    </source>
</evidence>
<dbReference type="GO" id="GO:0008168">
    <property type="term" value="F:methyltransferase activity"/>
    <property type="evidence" value="ECO:0007669"/>
    <property type="project" value="UniProtKB-KW"/>
</dbReference>
<dbReference type="GO" id="GO:0046872">
    <property type="term" value="F:metal ion binding"/>
    <property type="evidence" value="ECO:0007669"/>
    <property type="project" value="UniProtKB-KW"/>
</dbReference>
<evidence type="ECO:0000259" key="9">
    <source>
        <dbReference type="PROSITE" id="PS50280"/>
    </source>
</evidence>
<dbReference type="AlphaFoldDB" id="A0AAV5W515"/>
<dbReference type="PANTHER" id="PTHR46223:SF3">
    <property type="entry name" value="HISTONE-LYSINE N-METHYLTRANSFERASE SET-23"/>
    <property type="match status" value="1"/>
</dbReference>
<feature type="domain" description="SET" evidence="9">
    <location>
        <begin position="329"/>
        <end position="444"/>
    </location>
</feature>
<sequence length="547" mass="62833">AAAAASAAPTRKSSAAPAKSSQKSDYNRLLGRVGPNWMKAKYRMRRVDDPDQSVIDFNILHEICSREGEGHKKWDKQDQQAGTDDYKIDWIVACADRLPGEDVPNDLLMKHEFYPVPSWQTRAELKKFVTKLIEPFHNRLFGEDFVELWLRNELGDTVYYRVYAHRYLSYERGAGTGGYVTNKRSRYLNRLRAIEYQWNVICDRYGLPRIWICDWTGEEEDDEALMTLEFIPHPILSKAVAAQLRSMNQLGEIKCTTQHCGACDAKKPLHGCCEAGADAIGLDPATREYRWRKQGDTLLGMSLLVECTDECACAPKRCNNRATQWGRQHVLMLFRQPEVGWTVRAVSRIERDTFIVEYVGEVKLADSDQRSHYSYQLNEVPSRPSLVIDAEQKGNLGRFVSHSCVPNATAFRVLVERYGAFFHRVSFFANRTIMPGESISIDYFPEGMTDPEQILEMFPKGCRCGEAECRFTLSQIKDAEEKKRRESGDTVARPRTLAVRLRSANKMPQKTFGSKTLPRRGLEKQNGFYDERREEEEDEGEEEDERE</sequence>
<evidence type="ECO:0000256" key="8">
    <source>
        <dbReference type="SAM" id="MobiDB-lite"/>
    </source>
</evidence>
<feature type="compositionally biased region" description="Basic and acidic residues" evidence="8">
    <location>
        <begin position="479"/>
        <end position="488"/>
    </location>
</feature>
<reference evidence="10" key="1">
    <citation type="submission" date="2023-10" db="EMBL/GenBank/DDBJ databases">
        <title>Genome assembly of Pristionchus species.</title>
        <authorList>
            <person name="Yoshida K."/>
            <person name="Sommer R.J."/>
        </authorList>
    </citation>
    <scope>NUCLEOTIDE SEQUENCE</scope>
    <source>
        <strain evidence="10">RS5133</strain>
    </source>
</reference>
<feature type="compositionally biased region" description="Low complexity" evidence="8">
    <location>
        <begin position="1"/>
        <end position="24"/>
    </location>
</feature>
<feature type="region of interest" description="Disordered" evidence="8">
    <location>
        <begin position="479"/>
        <end position="547"/>
    </location>
</feature>